<accession>A0A382VX63</accession>
<dbReference type="InterPro" id="IPR036237">
    <property type="entry name" value="Xyl_isomerase-like_sf"/>
</dbReference>
<sequence length="123" mass="13664">MEVCDSTAVSVDTICADYFMEVPLHAMDESVAAESRETLTNLLKASSELGVTDIVIPCLDKSSLDNKKTVDRFANQIRIVLPDAERQKINLSLETNLSQYNTMDYTLDCSPFLLCLPNGSKIR</sequence>
<protein>
    <submittedName>
        <fullName evidence="1">Uncharacterized protein</fullName>
    </submittedName>
</protein>
<dbReference type="AlphaFoldDB" id="A0A382VX63"/>
<feature type="non-terminal residue" evidence="1">
    <location>
        <position position="123"/>
    </location>
</feature>
<dbReference type="SUPFAM" id="SSF51658">
    <property type="entry name" value="Xylose isomerase-like"/>
    <property type="match status" value="1"/>
</dbReference>
<proteinExistence type="predicted"/>
<dbReference type="EMBL" id="UINC01155380">
    <property type="protein sequence ID" value="SVD51196.1"/>
    <property type="molecule type" value="Genomic_DNA"/>
</dbReference>
<reference evidence="1" key="1">
    <citation type="submission" date="2018-05" db="EMBL/GenBank/DDBJ databases">
        <authorList>
            <person name="Lanie J.A."/>
            <person name="Ng W.-L."/>
            <person name="Kazmierczak K.M."/>
            <person name="Andrzejewski T.M."/>
            <person name="Davidsen T.M."/>
            <person name="Wayne K.J."/>
            <person name="Tettelin H."/>
            <person name="Glass J.I."/>
            <person name="Rusch D."/>
            <person name="Podicherti R."/>
            <person name="Tsui H.-C.T."/>
            <person name="Winkler M.E."/>
        </authorList>
    </citation>
    <scope>NUCLEOTIDE SEQUENCE</scope>
</reference>
<name>A0A382VX63_9ZZZZ</name>
<evidence type="ECO:0000313" key="1">
    <source>
        <dbReference type="EMBL" id="SVD51196.1"/>
    </source>
</evidence>
<gene>
    <name evidence="1" type="ORF">METZ01_LOCUS404050</name>
</gene>
<dbReference type="Gene3D" id="3.20.20.150">
    <property type="entry name" value="Divalent-metal-dependent TIM barrel enzymes"/>
    <property type="match status" value="1"/>
</dbReference>
<organism evidence="1">
    <name type="scientific">marine metagenome</name>
    <dbReference type="NCBI Taxonomy" id="408172"/>
    <lineage>
        <taxon>unclassified sequences</taxon>
        <taxon>metagenomes</taxon>
        <taxon>ecological metagenomes</taxon>
    </lineage>
</organism>